<keyword evidence="5" id="KW-1185">Reference proteome</keyword>
<dbReference type="RefSeq" id="WP_144334610.1">
    <property type="nucleotide sequence ID" value="NZ_VLPL01000012.1"/>
</dbReference>
<dbReference type="Proteomes" id="UP000316008">
    <property type="component" value="Unassembled WGS sequence"/>
</dbReference>
<evidence type="ECO:0000256" key="1">
    <source>
        <dbReference type="ARBA" id="ARBA00022729"/>
    </source>
</evidence>
<evidence type="ECO:0000256" key="2">
    <source>
        <dbReference type="SAM" id="SignalP"/>
    </source>
</evidence>
<dbReference type="Gene3D" id="2.60.40.740">
    <property type="match status" value="3"/>
</dbReference>
<evidence type="ECO:0000313" key="4">
    <source>
        <dbReference type="EMBL" id="TSJ39071.1"/>
    </source>
</evidence>
<dbReference type="InterPro" id="IPR026444">
    <property type="entry name" value="Secre_tail"/>
</dbReference>
<organism evidence="4 5">
    <name type="scientific">Fluviicola chungangensis</name>
    <dbReference type="NCBI Taxonomy" id="2597671"/>
    <lineage>
        <taxon>Bacteria</taxon>
        <taxon>Pseudomonadati</taxon>
        <taxon>Bacteroidota</taxon>
        <taxon>Flavobacteriia</taxon>
        <taxon>Flavobacteriales</taxon>
        <taxon>Crocinitomicaceae</taxon>
        <taxon>Fluviicola</taxon>
    </lineage>
</organism>
<proteinExistence type="predicted"/>
<evidence type="ECO:0000259" key="3">
    <source>
        <dbReference type="Pfam" id="PF18962"/>
    </source>
</evidence>
<keyword evidence="1 2" id="KW-0732">Signal</keyword>
<protein>
    <submittedName>
        <fullName evidence="4">T9SS type A sorting domain-containing protein</fullName>
    </submittedName>
</protein>
<name>A0A556MGK3_9FLAO</name>
<dbReference type="Pfam" id="PF18962">
    <property type="entry name" value="Por_Secre_tail"/>
    <property type="match status" value="1"/>
</dbReference>
<sequence>MKFILTSLACICGYLSHAQCSVTSSTSSTNSACGAATGSATVTPSSGTAPYTYLWSNGSNTQTIMNVAVGIYTVAITDANGCTGSNTVTVDNPNAPTASISSVMHVYCFGNASGQTSVAASGGTAPYTYIWSNGMTTSGITGLVAGSYSVTVTDAAACADQVQVTITQPSQLSATSSSTPASCYGESDGAIETQVMGGTAPYFYFWSNAETTQDISDLAPGTYTLNITDVNNCNLQITATVTEPDLIRDTISNSACGSYFWEGQNYTVSDYYEHTYTTANGCDSIVTLNLTINSLPDNAITSSGATFTAAASGATYQWINCSDNSEIQGAQSQSFTATQNGSYAVIVSNGTCSDTSNCITLSDLGLTDNNPDLISIAPNPTKGQVSISVTENMHVRLTNLVGESIHTYYLETGVNSIDISELPAGTYLLVGSRSSHRIVKQ</sequence>
<feature type="signal peptide" evidence="2">
    <location>
        <begin position="1"/>
        <end position="18"/>
    </location>
</feature>
<reference evidence="4 5" key="1">
    <citation type="submission" date="2019-07" db="EMBL/GenBank/DDBJ databases">
        <authorList>
            <person name="Huq M.A."/>
        </authorList>
    </citation>
    <scope>NUCLEOTIDE SEQUENCE [LARGE SCALE GENOMIC DNA]</scope>
    <source>
        <strain evidence="4 5">MAH-3</strain>
    </source>
</reference>
<feature type="domain" description="Secretion system C-terminal sorting" evidence="3">
    <location>
        <begin position="377"/>
        <end position="438"/>
    </location>
</feature>
<dbReference type="EMBL" id="VLPL01000012">
    <property type="protein sequence ID" value="TSJ39071.1"/>
    <property type="molecule type" value="Genomic_DNA"/>
</dbReference>
<dbReference type="InterPro" id="IPR025667">
    <property type="entry name" value="SprB_repeat"/>
</dbReference>
<dbReference type="Pfam" id="PF13573">
    <property type="entry name" value="SprB"/>
    <property type="match status" value="3"/>
</dbReference>
<comment type="caution">
    <text evidence="4">The sequence shown here is derived from an EMBL/GenBank/DDBJ whole genome shotgun (WGS) entry which is preliminary data.</text>
</comment>
<dbReference type="OrthoDB" id="9805017at2"/>
<evidence type="ECO:0000313" key="5">
    <source>
        <dbReference type="Proteomes" id="UP000316008"/>
    </source>
</evidence>
<feature type="chain" id="PRO_5021776658" evidence="2">
    <location>
        <begin position="19"/>
        <end position="441"/>
    </location>
</feature>
<dbReference type="AlphaFoldDB" id="A0A556MGK3"/>
<accession>A0A556MGK3</accession>
<gene>
    <name evidence="4" type="ORF">FO442_18025</name>
</gene>
<dbReference type="NCBIfam" id="TIGR04183">
    <property type="entry name" value="Por_Secre_tail"/>
    <property type="match status" value="1"/>
</dbReference>